<dbReference type="OrthoDB" id="1107553at2759"/>
<dbReference type="SUPFAM" id="SSF81383">
    <property type="entry name" value="F-box domain"/>
    <property type="match status" value="1"/>
</dbReference>
<evidence type="ECO:0000313" key="6">
    <source>
        <dbReference type="Proteomes" id="UP000479190"/>
    </source>
</evidence>
<dbReference type="SMART" id="SM00256">
    <property type="entry name" value="FBOX"/>
    <property type="match status" value="1"/>
</dbReference>
<protein>
    <recommendedName>
        <fullName evidence="7">F-box domain-containing protein</fullName>
    </recommendedName>
</protein>
<evidence type="ECO:0000313" key="5">
    <source>
        <dbReference type="EMBL" id="CAB0044627.1"/>
    </source>
</evidence>
<dbReference type="Pfam" id="PF12937">
    <property type="entry name" value="F-box-like"/>
    <property type="match status" value="1"/>
</dbReference>
<dbReference type="SMART" id="SM01198">
    <property type="entry name" value="FBA"/>
    <property type="match status" value="1"/>
</dbReference>
<feature type="compositionally biased region" description="Polar residues" evidence="2">
    <location>
        <begin position="1407"/>
        <end position="1416"/>
    </location>
</feature>
<dbReference type="PROSITE" id="PS50181">
    <property type="entry name" value="FBOX"/>
    <property type="match status" value="1"/>
</dbReference>
<gene>
    <name evidence="5" type="ORF">TBRA_LOCUS16215</name>
</gene>
<dbReference type="PROSITE" id="PS51114">
    <property type="entry name" value="FBA"/>
    <property type="match status" value="1"/>
</dbReference>
<evidence type="ECO:0008006" key="7">
    <source>
        <dbReference type="Google" id="ProtNLM"/>
    </source>
</evidence>
<dbReference type="SUPFAM" id="SSF49785">
    <property type="entry name" value="Galactose-binding domain-like"/>
    <property type="match status" value="1"/>
</dbReference>
<dbReference type="GO" id="GO:0006516">
    <property type="term" value="P:glycoprotein catabolic process"/>
    <property type="evidence" value="ECO:0007669"/>
    <property type="project" value="TreeGrafter"/>
</dbReference>
<feature type="domain" description="FBA" evidence="4">
    <location>
        <begin position="1141"/>
        <end position="1342"/>
    </location>
</feature>
<dbReference type="EMBL" id="CADCXV010001472">
    <property type="protein sequence ID" value="CAB0044627.1"/>
    <property type="molecule type" value="Genomic_DNA"/>
</dbReference>
<feature type="region of interest" description="Disordered" evidence="2">
    <location>
        <begin position="1380"/>
        <end position="1422"/>
    </location>
</feature>
<dbReference type="Proteomes" id="UP000479190">
    <property type="component" value="Unassembled WGS sequence"/>
</dbReference>
<feature type="coiled-coil region" evidence="1">
    <location>
        <begin position="606"/>
        <end position="658"/>
    </location>
</feature>
<keyword evidence="1" id="KW-0175">Coiled coil</keyword>
<dbReference type="GO" id="GO:0019005">
    <property type="term" value="C:SCF ubiquitin ligase complex"/>
    <property type="evidence" value="ECO:0007669"/>
    <property type="project" value="TreeGrafter"/>
</dbReference>
<keyword evidence="6" id="KW-1185">Reference proteome</keyword>
<accession>A0A6H5J7S3</accession>
<dbReference type="InterPro" id="IPR039752">
    <property type="entry name" value="F-box_only"/>
</dbReference>
<evidence type="ECO:0000256" key="2">
    <source>
        <dbReference type="SAM" id="MobiDB-lite"/>
    </source>
</evidence>
<feature type="domain" description="F-box" evidence="3">
    <location>
        <begin position="1079"/>
        <end position="1124"/>
    </location>
</feature>
<dbReference type="Pfam" id="PF04300">
    <property type="entry name" value="FBA"/>
    <property type="match status" value="1"/>
</dbReference>
<dbReference type="Gene3D" id="2.60.120.260">
    <property type="entry name" value="Galactose-binding domain-like"/>
    <property type="match status" value="1"/>
</dbReference>
<dbReference type="GO" id="GO:0036503">
    <property type="term" value="P:ERAD pathway"/>
    <property type="evidence" value="ECO:0007669"/>
    <property type="project" value="TreeGrafter"/>
</dbReference>
<dbReference type="GO" id="GO:0031146">
    <property type="term" value="P:SCF-dependent proteasomal ubiquitin-dependent protein catabolic process"/>
    <property type="evidence" value="ECO:0007669"/>
    <property type="project" value="TreeGrafter"/>
</dbReference>
<evidence type="ECO:0000256" key="1">
    <source>
        <dbReference type="SAM" id="Coils"/>
    </source>
</evidence>
<dbReference type="Gene3D" id="1.20.1280.50">
    <property type="match status" value="1"/>
</dbReference>
<name>A0A6H5J7S3_9HYME</name>
<dbReference type="InterPro" id="IPR007397">
    <property type="entry name" value="F-box-assoc_dom"/>
</dbReference>
<evidence type="ECO:0000259" key="4">
    <source>
        <dbReference type="PROSITE" id="PS51114"/>
    </source>
</evidence>
<dbReference type="InterPro" id="IPR008979">
    <property type="entry name" value="Galactose-bd-like_sf"/>
</dbReference>
<organism evidence="5 6">
    <name type="scientific">Trichogramma brassicae</name>
    <dbReference type="NCBI Taxonomy" id="86971"/>
    <lineage>
        <taxon>Eukaryota</taxon>
        <taxon>Metazoa</taxon>
        <taxon>Ecdysozoa</taxon>
        <taxon>Arthropoda</taxon>
        <taxon>Hexapoda</taxon>
        <taxon>Insecta</taxon>
        <taxon>Pterygota</taxon>
        <taxon>Neoptera</taxon>
        <taxon>Endopterygota</taxon>
        <taxon>Hymenoptera</taxon>
        <taxon>Apocrita</taxon>
        <taxon>Proctotrupomorpha</taxon>
        <taxon>Chalcidoidea</taxon>
        <taxon>Trichogrammatidae</taxon>
        <taxon>Trichogramma</taxon>
    </lineage>
</organism>
<dbReference type="InterPro" id="IPR036047">
    <property type="entry name" value="F-box-like_dom_sf"/>
</dbReference>
<dbReference type="GO" id="GO:0005737">
    <property type="term" value="C:cytoplasm"/>
    <property type="evidence" value="ECO:0007669"/>
    <property type="project" value="TreeGrafter"/>
</dbReference>
<proteinExistence type="predicted"/>
<reference evidence="5 6" key="1">
    <citation type="submission" date="2020-02" db="EMBL/GenBank/DDBJ databases">
        <authorList>
            <person name="Ferguson B K."/>
        </authorList>
    </citation>
    <scope>NUCLEOTIDE SEQUENCE [LARGE SCALE GENOMIC DNA]</scope>
</reference>
<sequence length="1422" mass="165269">MEETVIVKSYPTHCDWLISEYIIRKKYASDPANSFIKSPTFLCDVNLAKGKTELAEKVLAEFIKGQEEFDDLIKRVDIRQATTLLIGNSKAMDDLFINQASVIVDLTRNATILPRLMLDTKRRTQYFEFSIIDEDIESVEYIPRVYFRMKMFYLVRSVNLFLLIDFPSFDELIDVILQKAAESIKEVDRILTCFGLIVTQVQNEQQIQKVKDHLINLRNSTKTSDKIVSIIDGFKHISFTRGPNDTIVPQVDHHYRLGFVENPSGSSLESYKREDLENVIYYLIHPICETQSGNIIIYKPCPNELSVCDSLLDLLRRKLSEGLGQIGQKMLDFHILVEKHVQDIKKLSAYFSHALDSYHKFLETKKVIKNPEKVVDRIFNYSRAIRTDLSSENLQLYANCAKYLVFVQGPNVPEDNSWIVDHLLPVRKYLHSTTVWYALLLNLDSELLSNWIVQKDISPYKNVTSKLLEEIEKVKGGKENQITENLKNFFDSFPERERQDKSVNLRDVEVAQLKVWQFEPLKTLLSAKLMHNGRPSVKCDTESKKLTISDVNENALLKLPAAVQATMSPLKKYFESKQKQLVQRLQDAEDMIEREYSPNEPEMEHISDINEKIKAAKKKLKVQVKEGKTLDPASVDKMNDLRKEIKQLCIKKVKELERKKLNNGPKVTKTLKVLNRIQIGLSIVQASVDLVQKLGDQWERLNTVGKLIHSSEEKFERLEKYEREIYHVILPFCMNIQARVDQVQEQLKNKTSTDLIVSKWEIQSALRHLMNEMKRATEGFEAQKNFLDIFNRVEEGINVMVALYDHVDKYQYRIGLGKFIANINSRSEAIRNNADLGEAVNGLILSVQNNVVMQNYKVAANAFKQHVFPFAHEFFRYYNLPEILKTNKTDVIVTYVLSELDQLENELLKSDAMIYKYDRFVHQNIVFKHTKGGSKPFYTWKYNEHQNNIEKLLHGHKVTLKADIKHGFKGNASYIGKYITNFCNYASKREIHRPRLLLYNSMHLIQKPHSKLLCDDRLLRIQLLQVQVYFLSRFKCSVFFRFVLFDFPTQRKKNGSDERLLVLLQSGEKAKVDSSPPPTSINRYIPDEIWIEILSHVDNRTLPQCRFVCKDWNSMIRGFVWRKKAERTIGKELPAAEWTTYYLICDGLPMYKNLLKNHSGESGLRERGNWTILKNGGNGWHVESINKANKPKDSSWSGEKHCFVTSFNECVMEQTVNLPDAGLSDYVLDVLQPTIKAYVTEWFRSGADRPAEYELRIKLYGQKLTDIMETIDYAKVIEYEQINQWFKARFLISGKFFRRIKSSVFSGIRCLTFMNERLVEKNDLLRSRFRAVTKTSPNWTRQASLCCFATRHCSRRPEMITRTTYVHYLKFTIDSMSITPTNPDTRISTQPAGTDAKRRSRNSSSSAKIPTSSWTKQMKMWK</sequence>
<dbReference type="PANTHER" id="PTHR12125:SF5">
    <property type="entry name" value="F-BOX DOMAIN-CONTAINING PROTEIN"/>
    <property type="match status" value="1"/>
</dbReference>
<evidence type="ECO:0000259" key="3">
    <source>
        <dbReference type="PROSITE" id="PS50181"/>
    </source>
</evidence>
<dbReference type="GO" id="GO:0061630">
    <property type="term" value="F:ubiquitin protein ligase activity"/>
    <property type="evidence" value="ECO:0007669"/>
    <property type="project" value="TreeGrafter"/>
</dbReference>
<dbReference type="InterPro" id="IPR001810">
    <property type="entry name" value="F-box_dom"/>
</dbReference>
<dbReference type="PANTHER" id="PTHR12125">
    <property type="entry name" value="F-BOX ONLY PROTEIN 6-LIKE PROTEIN"/>
    <property type="match status" value="1"/>
</dbReference>
<feature type="compositionally biased region" description="Polar residues" evidence="2">
    <location>
        <begin position="1380"/>
        <end position="1392"/>
    </location>
</feature>